<evidence type="ECO:0000256" key="3">
    <source>
        <dbReference type="ARBA" id="ARBA00008321"/>
    </source>
</evidence>
<evidence type="ECO:0000256" key="6">
    <source>
        <dbReference type="ARBA" id="ARBA00022989"/>
    </source>
</evidence>
<protein>
    <submittedName>
        <fullName evidence="9">Uncharacterized protein</fullName>
    </submittedName>
</protein>
<name>A0A3P7L9G5_STRVU</name>
<comment type="similarity">
    <text evidence="3">Belongs to the PIGC family.</text>
</comment>
<keyword evidence="10" id="KW-1185">Reference proteome</keyword>
<dbReference type="Pfam" id="PF06432">
    <property type="entry name" value="GPI2"/>
    <property type="match status" value="1"/>
</dbReference>
<proteinExistence type="inferred from homology"/>
<reference evidence="9 10" key="1">
    <citation type="submission" date="2018-11" db="EMBL/GenBank/DDBJ databases">
        <authorList>
            <consortium name="Pathogen Informatics"/>
        </authorList>
    </citation>
    <scope>NUCLEOTIDE SEQUENCE [LARGE SCALE GENOMIC DNA]</scope>
</reference>
<gene>
    <name evidence="9" type="ORF">SVUK_LOCUS14393</name>
</gene>
<organism evidence="9 10">
    <name type="scientific">Strongylus vulgaris</name>
    <name type="common">Blood worm</name>
    <dbReference type="NCBI Taxonomy" id="40348"/>
    <lineage>
        <taxon>Eukaryota</taxon>
        <taxon>Metazoa</taxon>
        <taxon>Ecdysozoa</taxon>
        <taxon>Nematoda</taxon>
        <taxon>Chromadorea</taxon>
        <taxon>Rhabditida</taxon>
        <taxon>Rhabditina</taxon>
        <taxon>Rhabditomorpha</taxon>
        <taxon>Strongyloidea</taxon>
        <taxon>Strongylidae</taxon>
        <taxon>Strongylus</taxon>
    </lineage>
</organism>
<evidence type="ECO:0000256" key="7">
    <source>
        <dbReference type="ARBA" id="ARBA00023136"/>
    </source>
</evidence>
<evidence type="ECO:0000313" key="9">
    <source>
        <dbReference type="EMBL" id="VDM79395.1"/>
    </source>
</evidence>
<accession>A0A3P7L9G5</accession>
<evidence type="ECO:0000256" key="5">
    <source>
        <dbReference type="ARBA" id="ARBA00022692"/>
    </source>
</evidence>
<evidence type="ECO:0000256" key="2">
    <source>
        <dbReference type="ARBA" id="ARBA00004687"/>
    </source>
</evidence>
<feature type="transmembrane region" description="Helical" evidence="8">
    <location>
        <begin position="52"/>
        <end position="71"/>
    </location>
</feature>
<sequence length="135" mass="14685">MVYLGNIDFVGFYQVFADVLTADLLAIALISTSNIDFVGFSQVFADVLTADLLAIALISTSVVLYVVYAFLMTDASINFLEHLYTVVVLLIFGYATTPAIRTLTDTISTDTIFALSFITALISCVFHDYGVNAPM</sequence>
<keyword evidence="7 8" id="KW-0472">Membrane</keyword>
<dbReference type="UniPathway" id="UPA00196"/>
<dbReference type="GO" id="GO:0006506">
    <property type="term" value="P:GPI anchor biosynthetic process"/>
    <property type="evidence" value="ECO:0007669"/>
    <property type="project" value="UniProtKB-UniPathway"/>
</dbReference>
<feature type="transmembrane region" description="Helical" evidence="8">
    <location>
        <begin position="112"/>
        <end position="131"/>
    </location>
</feature>
<evidence type="ECO:0000256" key="8">
    <source>
        <dbReference type="SAM" id="Phobius"/>
    </source>
</evidence>
<feature type="transmembrane region" description="Helical" evidence="8">
    <location>
        <begin position="83"/>
        <end position="100"/>
    </location>
</feature>
<dbReference type="Proteomes" id="UP000270094">
    <property type="component" value="Unassembled WGS sequence"/>
</dbReference>
<evidence type="ECO:0000256" key="1">
    <source>
        <dbReference type="ARBA" id="ARBA00004141"/>
    </source>
</evidence>
<feature type="transmembrane region" description="Helical" evidence="8">
    <location>
        <begin position="12"/>
        <end position="32"/>
    </location>
</feature>
<keyword evidence="5 8" id="KW-0812">Transmembrane</keyword>
<evidence type="ECO:0000256" key="4">
    <source>
        <dbReference type="ARBA" id="ARBA00022502"/>
    </source>
</evidence>
<dbReference type="GO" id="GO:0016020">
    <property type="term" value="C:membrane"/>
    <property type="evidence" value="ECO:0007669"/>
    <property type="project" value="UniProtKB-SubCell"/>
</dbReference>
<dbReference type="InterPro" id="IPR009450">
    <property type="entry name" value="Plno_GlcNAc_GPI2"/>
</dbReference>
<evidence type="ECO:0000313" key="10">
    <source>
        <dbReference type="Proteomes" id="UP000270094"/>
    </source>
</evidence>
<keyword evidence="6 8" id="KW-1133">Transmembrane helix</keyword>
<dbReference type="AlphaFoldDB" id="A0A3P7L9G5"/>
<comment type="pathway">
    <text evidence="2">Glycolipid biosynthesis; glycosylphosphatidylinositol-anchor biosynthesis.</text>
</comment>
<dbReference type="EMBL" id="UYYB01104989">
    <property type="protein sequence ID" value="VDM79395.1"/>
    <property type="molecule type" value="Genomic_DNA"/>
</dbReference>
<keyword evidence="4" id="KW-0337">GPI-anchor biosynthesis</keyword>
<dbReference type="OrthoDB" id="196709at2759"/>
<comment type="subcellular location">
    <subcellularLocation>
        <location evidence="1">Membrane</location>
        <topology evidence="1">Multi-pass membrane protein</topology>
    </subcellularLocation>
</comment>